<dbReference type="Pfam" id="PF20150">
    <property type="entry name" value="2EXR"/>
    <property type="match status" value="1"/>
</dbReference>
<organism evidence="2 3">
    <name type="scientific">Hortaea werneckii</name>
    <name type="common">Black yeast</name>
    <name type="synonym">Cladosporium werneckii</name>
    <dbReference type="NCBI Taxonomy" id="91943"/>
    <lineage>
        <taxon>Eukaryota</taxon>
        <taxon>Fungi</taxon>
        <taxon>Dikarya</taxon>
        <taxon>Ascomycota</taxon>
        <taxon>Pezizomycotina</taxon>
        <taxon>Dothideomycetes</taxon>
        <taxon>Dothideomycetidae</taxon>
        <taxon>Mycosphaerellales</taxon>
        <taxon>Teratosphaeriaceae</taxon>
        <taxon>Hortaea</taxon>
    </lineage>
</organism>
<reference evidence="2 3" key="1">
    <citation type="journal article" date="2018" name="BMC Genomics">
        <title>Genomic evidence for intraspecific hybridization in a clonal and extremely halotolerant yeast.</title>
        <authorList>
            <person name="Gostincar C."/>
            <person name="Stajich J.E."/>
            <person name="Zupancic J."/>
            <person name="Zalar P."/>
            <person name="Gunde-Cimerman N."/>
        </authorList>
    </citation>
    <scope>NUCLEOTIDE SEQUENCE [LARGE SCALE GENOMIC DNA]</scope>
    <source>
        <strain evidence="2 3">EXF-2788</strain>
    </source>
</reference>
<name>A0A3M7FXH4_HORWE</name>
<evidence type="ECO:0000259" key="1">
    <source>
        <dbReference type="Pfam" id="PF20150"/>
    </source>
</evidence>
<comment type="caution">
    <text evidence="2">The sequence shown here is derived from an EMBL/GenBank/DDBJ whole genome shotgun (WGS) entry which is preliminary data.</text>
</comment>
<dbReference type="Proteomes" id="UP000268823">
    <property type="component" value="Unassembled WGS sequence"/>
</dbReference>
<accession>A0A3M7FXH4</accession>
<evidence type="ECO:0000313" key="2">
    <source>
        <dbReference type="EMBL" id="RMY93164.1"/>
    </source>
</evidence>
<evidence type="ECO:0000313" key="3">
    <source>
        <dbReference type="Proteomes" id="UP000268823"/>
    </source>
</evidence>
<sequence length="293" mass="34340">MAATTSHDRHDSYWKLNLPYLKIAEMHDILKSRNYHVAKRWTSDLLRSALLRSEQGHMSYHNCSSDELRRLIQARKIETSLLGLKLSKSELVDILQSEDQRPKFHRFQELPPELRNRIYEYHFASFHQPICAPSQPPITKVSSLLRRETLQLFYHSCVFEVHLRLRMENERWSKFYRRLRLSLSDRELLFLRCTEARNLGCIRRLNIVASTMFPESTEVRLNSDQGEVASVVTTSFPPGTGATYQARVLEHTKRADAEIRRFLDEVVANRQGSRGLQFDDVLMIRNALEKTLL</sequence>
<dbReference type="AlphaFoldDB" id="A0A3M7FXH4"/>
<dbReference type="OrthoDB" id="62952at2759"/>
<dbReference type="EMBL" id="QWIR01000023">
    <property type="protein sequence ID" value="RMY93164.1"/>
    <property type="molecule type" value="Genomic_DNA"/>
</dbReference>
<protein>
    <recommendedName>
        <fullName evidence="1">2EXR domain-containing protein</fullName>
    </recommendedName>
</protein>
<proteinExistence type="predicted"/>
<dbReference type="InterPro" id="IPR045518">
    <property type="entry name" value="2EXR"/>
</dbReference>
<gene>
    <name evidence="2" type="ORF">D0861_02074</name>
</gene>
<feature type="domain" description="2EXR" evidence="1">
    <location>
        <begin position="104"/>
        <end position="222"/>
    </location>
</feature>